<dbReference type="InterPro" id="IPR002639">
    <property type="entry name" value="UreF"/>
</dbReference>
<name>A0ABV9VMB3_9ACTN</name>
<dbReference type="Gene3D" id="1.10.4190.10">
    <property type="entry name" value="Urease accessory protein UreF"/>
    <property type="match status" value="1"/>
</dbReference>
<evidence type="ECO:0000313" key="4">
    <source>
        <dbReference type="EMBL" id="MFC4997157.1"/>
    </source>
</evidence>
<dbReference type="PANTHER" id="PTHR33620">
    <property type="entry name" value="UREASE ACCESSORY PROTEIN F"/>
    <property type="match status" value="1"/>
</dbReference>
<reference evidence="5" key="1">
    <citation type="journal article" date="2019" name="Int. J. Syst. Evol. Microbiol.">
        <title>The Global Catalogue of Microorganisms (GCM) 10K type strain sequencing project: providing services to taxonomists for standard genome sequencing and annotation.</title>
        <authorList>
            <consortium name="The Broad Institute Genomics Platform"/>
            <consortium name="The Broad Institute Genome Sequencing Center for Infectious Disease"/>
            <person name="Wu L."/>
            <person name="Ma J."/>
        </authorList>
    </citation>
    <scope>NUCLEOTIDE SEQUENCE [LARGE SCALE GENOMIC DNA]</scope>
    <source>
        <strain evidence="5">CGMCC 4.7152</strain>
    </source>
</reference>
<protein>
    <recommendedName>
        <fullName evidence="3">Urease accessory protein UreF</fullName>
    </recommendedName>
</protein>
<sequence>MTVPMTRAQLLILADGRFPSGGHAHSGGLEAAVVRTRVSDLDSLRRFLIGRLYTAGLVGAAFAAAACADPTSMDEIDEELDARTPSPALRLASRRQGRSLWRAAAVVWPGPYVTKAGAVRKGLHQPVALGVVAEAAGCTPGESAAISAYHAVSGPASAAVRLLGLDPYQVHGLIAALGDDIDQVAQEATEAARGPAADLPAASSPLLDVSAQDHAAWEVRLFAS</sequence>
<dbReference type="Pfam" id="PF01730">
    <property type="entry name" value="UreF"/>
    <property type="match status" value="1"/>
</dbReference>
<dbReference type="RefSeq" id="WP_380113390.1">
    <property type="nucleotide sequence ID" value="NZ_JBHSIU010000008.1"/>
</dbReference>
<organism evidence="4 5">
    <name type="scientific">Dactylosporangium cerinum</name>
    <dbReference type="NCBI Taxonomy" id="1434730"/>
    <lineage>
        <taxon>Bacteria</taxon>
        <taxon>Bacillati</taxon>
        <taxon>Actinomycetota</taxon>
        <taxon>Actinomycetes</taxon>
        <taxon>Micromonosporales</taxon>
        <taxon>Micromonosporaceae</taxon>
        <taxon>Dactylosporangium</taxon>
    </lineage>
</organism>
<gene>
    <name evidence="3" type="primary">ureF</name>
    <name evidence="4" type="ORF">ACFPIJ_04885</name>
</gene>
<comment type="subcellular location">
    <subcellularLocation>
        <location evidence="3">Cytoplasm</location>
    </subcellularLocation>
</comment>
<dbReference type="Proteomes" id="UP001595912">
    <property type="component" value="Unassembled WGS sequence"/>
</dbReference>
<dbReference type="HAMAP" id="MF_01385">
    <property type="entry name" value="UreF"/>
    <property type="match status" value="1"/>
</dbReference>
<evidence type="ECO:0000313" key="5">
    <source>
        <dbReference type="Proteomes" id="UP001595912"/>
    </source>
</evidence>
<proteinExistence type="inferred from homology"/>
<comment type="subunit">
    <text evidence="3">UreD, UreF and UreG form a complex that acts as a GTP-hydrolysis-dependent molecular chaperone, activating the urease apoprotein by helping to assemble the nickel containing metallocenter of UreC. The UreE protein probably delivers the nickel.</text>
</comment>
<dbReference type="PANTHER" id="PTHR33620:SF1">
    <property type="entry name" value="UREASE ACCESSORY PROTEIN F"/>
    <property type="match status" value="1"/>
</dbReference>
<keyword evidence="3" id="KW-0963">Cytoplasm</keyword>
<dbReference type="InterPro" id="IPR038277">
    <property type="entry name" value="UreF_sf"/>
</dbReference>
<keyword evidence="5" id="KW-1185">Reference proteome</keyword>
<dbReference type="EMBL" id="JBHSIU010000008">
    <property type="protein sequence ID" value="MFC4997157.1"/>
    <property type="molecule type" value="Genomic_DNA"/>
</dbReference>
<comment type="similarity">
    <text evidence="3">Belongs to the UreF family.</text>
</comment>
<evidence type="ECO:0000256" key="1">
    <source>
        <dbReference type="ARBA" id="ARBA00022988"/>
    </source>
</evidence>
<comment type="caution">
    <text evidence="4">The sequence shown here is derived from an EMBL/GenBank/DDBJ whole genome shotgun (WGS) entry which is preliminary data.</text>
</comment>
<evidence type="ECO:0000256" key="2">
    <source>
        <dbReference type="ARBA" id="ARBA00023186"/>
    </source>
</evidence>
<accession>A0ABV9VMB3</accession>
<keyword evidence="1 3" id="KW-0996">Nickel insertion</keyword>
<evidence type="ECO:0000256" key="3">
    <source>
        <dbReference type="HAMAP-Rule" id="MF_01385"/>
    </source>
</evidence>
<dbReference type="PIRSF" id="PIRSF009467">
    <property type="entry name" value="Ureas_acces_UreF"/>
    <property type="match status" value="1"/>
</dbReference>
<keyword evidence="2 3" id="KW-0143">Chaperone</keyword>
<comment type="function">
    <text evidence="3">Required for maturation of urease via the functional incorporation of the urease nickel metallocenter.</text>
</comment>